<evidence type="ECO:0000256" key="5">
    <source>
        <dbReference type="ARBA" id="ARBA00022490"/>
    </source>
</evidence>
<dbReference type="EC" id="1.6.5.2" evidence="4"/>
<evidence type="ECO:0000256" key="8">
    <source>
        <dbReference type="ARBA" id="ARBA00022630"/>
    </source>
</evidence>
<evidence type="ECO:0000259" key="27">
    <source>
        <dbReference type="Pfam" id="PF02525"/>
    </source>
</evidence>
<reference evidence="28" key="2">
    <citation type="submission" date="2016-06" db="EMBL/GenBank/DDBJ databases">
        <title>The genome of a short-lived fish provides insights into sex chromosome evolution and the genetic control of aging.</title>
        <authorList>
            <person name="Reichwald K."/>
            <person name="Felder M."/>
            <person name="Petzold A."/>
            <person name="Koch P."/>
            <person name="Groth M."/>
            <person name="Platzer M."/>
        </authorList>
    </citation>
    <scope>NUCLEOTIDE SEQUENCE</scope>
    <source>
        <tissue evidence="28">Brain</tissue>
    </source>
</reference>
<dbReference type="EMBL" id="HADX01008092">
    <property type="protein sequence ID" value="SBP30324.1"/>
    <property type="molecule type" value="Transcribed_RNA"/>
</dbReference>
<dbReference type="GO" id="GO:0042373">
    <property type="term" value="P:vitamin K metabolic process"/>
    <property type="evidence" value="ECO:0007669"/>
    <property type="project" value="UniProtKB-ARBA"/>
</dbReference>
<feature type="region of interest" description="Disordered" evidence="26">
    <location>
        <begin position="254"/>
        <end position="279"/>
    </location>
</feature>
<comment type="similarity">
    <text evidence="3">Belongs to the NAD(P)H dehydrogenase (quinone) family.</text>
</comment>
<feature type="domain" description="Flavodoxin-like fold" evidence="27">
    <location>
        <begin position="5"/>
        <end position="192"/>
    </location>
</feature>
<keyword evidence="8" id="KW-0285">Flavoprotein</keyword>
<evidence type="ECO:0000256" key="10">
    <source>
        <dbReference type="ARBA" id="ARBA00022843"/>
    </source>
</evidence>
<dbReference type="GO" id="GO:0006979">
    <property type="term" value="P:response to oxidative stress"/>
    <property type="evidence" value="ECO:0007669"/>
    <property type="project" value="UniProtKB-ARBA"/>
</dbReference>
<evidence type="ECO:0000256" key="26">
    <source>
        <dbReference type="SAM" id="MobiDB-lite"/>
    </source>
</evidence>
<dbReference type="InterPro" id="IPR051545">
    <property type="entry name" value="NAD(P)H_dehydrogenase_qn"/>
</dbReference>
<evidence type="ECO:0000256" key="15">
    <source>
        <dbReference type="ARBA" id="ARBA00041787"/>
    </source>
</evidence>
<comment type="catalytic activity">
    <reaction evidence="25">
        <text>a quinone + NADPH + H(+) = a quinol + NADP(+)</text>
        <dbReference type="Rhea" id="RHEA:46164"/>
        <dbReference type="ChEBI" id="CHEBI:15378"/>
        <dbReference type="ChEBI" id="CHEBI:24646"/>
        <dbReference type="ChEBI" id="CHEBI:57783"/>
        <dbReference type="ChEBI" id="CHEBI:58349"/>
        <dbReference type="ChEBI" id="CHEBI:132124"/>
        <dbReference type="EC" id="1.6.5.2"/>
    </reaction>
    <physiologicalReaction direction="left-to-right" evidence="25">
        <dbReference type="Rhea" id="RHEA:46165"/>
    </physiologicalReaction>
</comment>
<comment type="subcellular location">
    <subcellularLocation>
        <location evidence="2">Cytoplasm</location>
        <location evidence="2">Cytosol</location>
    </subcellularLocation>
</comment>
<dbReference type="InterPro" id="IPR029039">
    <property type="entry name" value="Flavoprotein-like_sf"/>
</dbReference>
<evidence type="ECO:0000256" key="1">
    <source>
        <dbReference type="ARBA" id="ARBA00001974"/>
    </source>
</evidence>
<evidence type="ECO:0000256" key="25">
    <source>
        <dbReference type="ARBA" id="ARBA00049392"/>
    </source>
</evidence>
<keyword evidence="7" id="KW-0597">Phosphoprotein</keyword>
<keyword evidence="10" id="KW-0832">Ubl conjugation</keyword>
<gene>
    <name evidence="28" type="primary">NQO1</name>
</gene>
<evidence type="ECO:0000256" key="12">
    <source>
        <dbReference type="ARBA" id="ARBA00023002"/>
    </source>
</evidence>
<dbReference type="PANTHER" id="PTHR10204">
    <property type="entry name" value="NAD P H OXIDOREDUCTASE-RELATED"/>
    <property type="match status" value="1"/>
</dbReference>
<reference evidence="28" key="1">
    <citation type="submission" date="2016-05" db="EMBL/GenBank/DDBJ databases">
        <authorList>
            <person name="Lavstsen T."/>
            <person name="Jespersen J.S."/>
        </authorList>
    </citation>
    <scope>NUCLEOTIDE SEQUENCE</scope>
    <source>
        <tissue evidence="28">Brain</tissue>
    </source>
</reference>
<evidence type="ECO:0000256" key="23">
    <source>
        <dbReference type="ARBA" id="ARBA00048412"/>
    </source>
</evidence>
<accession>A0A1A7XP59</accession>
<keyword evidence="11" id="KW-0521">NADP</keyword>
<evidence type="ECO:0000256" key="6">
    <source>
        <dbReference type="ARBA" id="ARBA00022499"/>
    </source>
</evidence>
<sequence length="279" mass="31474">MDQKTALIVFAHQNPASFNAAVREAAVQELEAQGFEVMVSDLYAMNFRASATKDDIIGDLKNPDKFQYGEESMLAWKDGRLSEDIRQEQDKVKKADLIIFQFPMYWFSVPAILKGWIDRVLTQGFAFTLQNMYSNGIFKDKKAMLSFTTGGTQSMYSPDGINGDMNVALWPLQNGTLRFCGFQVMAPQIFWGPGHCPPDVRTKLLEGWRARLKGLLEENPLTFPPCELFDLTFKGGFKLKQEVREEQACQPFGITTGHHLGKPLPPDNQTKAPPTGRRK</sequence>
<keyword evidence="6" id="KW-1017">Isopeptide bond</keyword>
<evidence type="ECO:0000256" key="2">
    <source>
        <dbReference type="ARBA" id="ARBA00004514"/>
    </source>
</evidence>
<evidence type="ECO:0000256" key="11">
    <source>
        <dbReference type="ARBA" id="ARBA00022857"/>
    </source>
</evidence>
<evidence type="ECO:0000256" key="19">
    <source>
        <dbReference type="ARBA" id="ARBA00042364"/>
    </source>
</evidence>
<evidence type="ECO:0000256" key="3">
    <source>
        <dbReference type="ARBA" id="ARBA00006252"/>
    </source>
</evidence>
<proteinExistence type="inferred from homology"/>
<organism evidence="28">
    <name type="scientific">Iconisemion striatum</name>
    <dbReference type="NCBI Taxonomy" id="60296"/>
    <lineage>
        <taxon>Eukaryota</taxon>
        <taxon>Metazoa</taxon>
        <taxon>Chordata</taxon>
        <taxon>Craniata</taxon>
        <taxon>Vertebrata</taxon>
        <taxon>Euteleostomi</taxon>
        <taxon>Actinopterygii</taxon>
        <taxon>Neopterygii</taxon>
        <taxon>Teleostei</taxon>
        <taxon>Neoteleostei</taxon>
        <taxon>Acanthomorphata</taxon>
        <taxon>Ovalentaria</taxon>
        <taxon>Atherinomorphae</taxon>
        <taxon>Cyprinodontiformes</taxon>
        <taxon>Nothobranchiidae</taxon>
        <taxon>Iconisemion</taxon>
    </lineage>
</organism>
<evidence type="ECO:0000256" key="13">
    <source>
        <dbReference type="ARBA" id="ARBA00023027"/>
    </source>
</evidence>
<evidence type="ECO:0000256" key="21">
    <source>
        <dbReference type="ARBA" id="ARBA00046551"/>
    </source>
</evidence>
<name>A0A1A7XP59_9TELE</name>
<keyword evidence="5" id="KW-0963">Cytoplasm</keyword>
<keyword evidence="12" id="KW-0560">Oxidoreductase</keyword>
<protein>
    <recommendedName>
        <fullName evidence="14">NAD(P)H dehydrogenase [quinone] 1</fullName>
        <ecNumber evidence="4">1.6.5.2</ecNumber>
    </recommendedName>
    <alternativeName>
        <fullName evidence="18">Azoreductase</fullName>
    </alternativeName>
    <alternativeName>
        <fullName evidence="20">DT-diaphorase</fullName>
    </alternativeName>
    <alternativeName>
        <fullName evidence="16">Menadione reductase</fullName>
    </alternativeName>
    <alternativeName>
        <fullName evidence="17">NAD(P)H:quinone oxidoreductase 1</fullName>
    </alternativeName>
    <alternativeName>
        <fullName evidence="15">Phylloquinone reductase</fullName>
    </alternativeName>
    <alternativeName>
        <fullName evidence="19">Quinone reductase 1</fullName>
    </alternativeName>
</protein>
<dbReference type="PANTHER" id="PTHR10204:SF34">
    <property type="entry name" value="NAD(P)H DEHYDROGENASE [QUINONE] 1 ISOFORM 1"/>
    <property type="match status" value="1"/>
</dbReference>
<evidence type="ECO:0000256" key="24">
    <source>
        <dbReference type="ARBA" id="ARBA00049236"/>
    </source>
</evidence>
<dbReference type="GO" id="GO:0050136">
    <property type="term" value="F:NADH dehydrogenase (quinone) (non-electrogenic) activity"/>
    <property type="evidence" value="ECO:0007669"/>
    <property type="project" value="UniProtKB-ARBA"/>
</dbReference>
<evidence type="ECO:0000256" key="4">
    <source>
        <dbReference type="ARBA" id="ARBA00012648"/>
    </source>
</evidence>
<dbReference type="Gene3D" id="3.40.50.360">
    <property type="match status" value="1"/>
</dbReference>
<keyword evidence="13" id="KW-0520">NAD</keyword>
<evidence type="ECO:0000256" key="14">
    <source>
        <dbReference type="ARBA" id="ARBA00040776"/>
    </source>
</evidence>
<comment type="subunit">
    <text evidence="21">Homodimer. Interacts with PDLIM4 isoform 2; this interaction stabilizes PDLIM4 isoform 2 in response to oxidative stress and protects it from ubiquitin-independent degradation by the core 20S proteasome. Interacts with TP73 (via SAM domain); this interaction is NADH-dependent, stabilizes TP73 in response to oxidative stress and protects it from ubiquitin-independent degradation by the 20S proteasome. Interacts with TP53; this interaction is NADH-dependent, stabilizes TP53 in response to oxidative stress and protects it from ubiquitin-independent degradation by the 20S proteasome.</text>
</comment>
<dbReference type="EMBL" id="HADW01018482">
    <property type="protein sequence ID" value="SBP19882.1"/>
    <property type="molecule type" value="Transcribed_RNA"/>
</dbReference>
<comment type="catalytic activity">
    <reaction evidence="23">
        <text>menadione + NADH + H(+) = menadiol + NAD(+)</text>
        <dbReference type="Rhea" id="RHEA:69695"/>
        <dbReference type="ChEBI" id="CHEBI:6746"/>
        <dbReference type="ChEBI" id="CHEBI:15378"/>
        <dbReference type="ChEBI" id="CHEBI:28869"/>
        <dbReference type="ChEBI" id="CHEBI:57540"/>
        <dbReference type="ChEBI" id="CHEBI:57945"/>
    </reaction>
    <physiologicalReaction direction="left-to-right" evidence="23">
        <dbReference type="Rhea" id="RHEA:69696"/>
    </physiologicalReaction>
</comment>
<keyword evidence="9" id="KW-0274">FAD</keyword>
<dbReference type="AlphaFoldDB" id="A0A1A7XP59"/>
<comment type="cofactor">
    <cofactor evidence="1">
        <name>FAD</name>
        <dbReference type="ChEBI" id="CHEBI:57692"/>
    </cofactor>
</comment>
<dbReference type="SUPFAM" id="SSF52218">
    <property type="entry name" value="Flavoproteins"/>
    <property type="match status" value="1"/>
</dbReference>
<evidence type="ECO:0000256" key="20">
    <source>
        <dbReference type="ARBA" id="ARBA00042416"/>
    </source>
</evidence>
<dbReference type="GO" id="GO:0005829">
    <property type="term" value="C:cytosol"/>
    <property type="evidence" value="ECO:0007669"/>
    <property type="project" value="UniProtKB-SubCell"/>
</dbReference>
<evidence type="ECO:0000256" key="9">
    <source>
        <dbReference type="ARBA" id="ARBA00022827"/>
    </source>
</evidence>
<comment type="catalytic activity">
    <reaction evidence="22">
        <text>a quinone + NADH + H(+) = a quinol + NAD(+)</text>
        <dbReference type="Rhea" id="RHEA:46160"/>
        <dbReference type="ChEBI" id="CHEBI:15378"/>
        <dbReference type="ChEBI" id="CHEBI:24646"/>
        <dbReference type="ChEBI" id="CHEBI:57540"/>
        <dbReference type="ChEBI" id="CHEBI:57945"/>
        <dbReference type="ChEBI" id="CHEBI:132124"/>
        <dbReference type="EC" id="1.6.5.2"/>
    </reaction>
    <physiologicalReaction direction="left-to-right" evidence="22">
        <dbReference type="Rhea" id="RHEA:46161"/>
    </physiologicalReaction>
</comment>
<evidence type="ECO:0000256" key="7">
    <source>
        <dbReference type="ARBA" id="ARBA00022553"/>
    </source>
</evidence>
<evidence type="ECO:0000256" key="18">
    <source>
        <dbReference type="ARBA" id="ARBA00042298"/>
    </source>
</evidence>
<comment type="catalytic activity">
    <reaction evidence="24">
        <text>ubiquinone-10 + NADH + H(+) = ubiquinol-10 + NAD(+)</text>
        <dbReference type="Rhea" id="RHEA:61984"/>
        <dbReference type="ChEBI" id="CHEBI:15378"/>
        <dbReference type="ChEBI" id="CHEBI:46245"/>
        <dbReference type="ChEBI" id="CHEBI:57540"/>
        <dbReference type="ChEBI" id="CHEBI:57945"/>
        <dbReference type="ChEBI" id="CHEBI:64183"/>
    </reaction>
    <physiologicalReaction direction="left-to-right" evidence="24">
        <dbReference type="Rhea" id="RHEA:61985"/>
    </physiologicalReaction>
</comment>
<dbReference type="Pfam" id="PF02525">
    <property type="entry name" value="Flavodoxin_2"/>
    <property type="match status" value="1"/>
</dbReference>
<evidence type="ECO:0000256" key="22">
    <source>
        <dbReference type="ARBA" id="ARBA00048181"/>
    </source>
</evidence>
<dbReference type="InterPro" id="IPR003680">
    <property type="entry name" value="Flavodoxin_fold"/>
</dbReference>
<evidence type="ECO:0000256" key="16">
    <source>
        <dbReference type="ARBA" id="ARBA00042248"/>
    </source>
</evidence>
<dbReference type="FunFam" id="3.40.50.360:FF:000029">
    <property type="entry name" value="NAD(P)H dehydrogenase [quinone] 1"/>
    <property type="match status" value="1"/>
</dbReference>
<evidence type="ECO:0000256" key="17">
    <source>
        <dbReference type="ARBA" id="ARBA00042288"/>
    </source>
</evidence>
<evidence type="ECO:0000313" key="28">
    <source>
        <dbReference type="EMBL" id="SBP19882.1"/>
    </source>
</evidence>